<dbReference type="GO" id="GO:0031956">
    <property type="term" value="F:medium-chain fatty acid-CoA ligase activity"/>
    <property type="evidence" value="ECO:0007669"/>
    <property type="project" value="TreeGrafter"/>
</dbReference>
<dbReference type="InterPro" id="IPR000873">
    <property type="entry name" value="AMP-dep_synth/lig_dom"/>
</dbReference>
<dbReference type="eggNOG" id="COG0318">
    <property type="taxonomic scope" value="Bacteria"/>
</dbReference>
<dbReference type="AlphaFoldDB" id="E3JBY9"/>
<organism evidence="5 6">
    <name type="scientific">Pseudofrankia inefficax (strain DSM 45817 / CECT 9037 / DDB 130130 / EuI1c)</name>
    <name type="common">Frankia inefficax</name>
    <dbReference type="NCBI Taxonomy" id="298654"/>
    <lineage>
        <taxon>Bacteria</taxon>
        <taxon>Bacillati</taxon>
        <taxon>Actinomycetota</taxon>
        <taxon>Actinomycetes</taxon>
        <taxon>Frankiales</taxon>
        <taxon>Frankiaceae</taxon>
        <taxon>Pseudofrankia</taxon>
    </lineage>
</organism>
<dbReference type="InterPro" id="IPR042099">
    <property type="entry name" value="ANL_N_sf"/>
</dbReference>
<comment type="similarity">
    <text evidence="1">Belongs to the ATP-dependent AMP-binding enzyme family.</text>
</comment>
<dbReference type="EMBL" id="CP002299">
    <property type="protein sequence ID" value="ADP82299.1"/>
    <property type="molecule type" value="Genomic_DNA"/>
</dbReference>
<protein>
    <submittedName>
        <fullName evidence="5">AMP-dependent synthetase and ligase</fullName>
    </submittedName>
</protein>
<dbReference type="HOGENOM" id="CLU_000022_59_0_11"/>
<accession>E3JBY9</accession>
<dbReference type="PANTHER" id="PTHR43201:SF32">
    <property type="entry name" value="2-SUCCINYLBENZOATE--COA LIGASE, CHLOROPLASTIC_PEROXISOMAL"/>
    <property type="match status" value="1"/>
</dbReference>
<dbReference type="InParanoid" id="E3JBY9"/>
<dbReference type="KEGG" id="fri:FraEuI1c_4300"/>
<sequence length="568" mass="60088">MAVDRGPGLAPVYRDDPRLAPLVGPGAPFELEDVVLDGVALRDFVRAPRTIVDVFELGAAHEALVNIVYEDERLTFADVRGRARSLARELRSAFGVRRGDRVGIAMRNLPEFVIGFWGAALAGAVVVPLNSWWAGGELTYALRDAGVAVLFADGDRCDSIRAAGRPEGLGLIGVRTGAGDVAFDELTSGPPLADDEVARLDRDDPITLLYTSGTTGRPKGALNTNRGMTANLWNMAFASVREAIVAGRPPAPARQSSTISTGPLFHIGGIAAIVGAPLGGAKMVLMHRWDVREWARLAVAEAVTTLGGVPAVARQILEYPGVGDLGLDVRMFPIGGAAVPPDLVALATEVFGPEVALLNGYGLTETTSAVVTNVGVEFAAHPDSVGRPNLTADVRTVDADGTPLPPGDTGELCFRSPQVARGYWNDEAATRASFQDGWFRSGDLGYVDADGFVHVVDRLKDVVIRGGENVYCAEVEAVLHEHPDVAEAAVVGLDDRSLGERVCAVVVPRPGTKPTLASLREFARDRLAAFKCPEALVLLPELPTTATGKVAKTALRAQVADAVPERTW</sequence>
<dbReference type="Proteomes" id="UP000002484">
    <property type="component" value="Chromosome"/>
</dbReference>
<dbReference type="OrthoDB" id="9803968at2"/>
<evidence type="ECO:0000256" key="2">
    <source>
        <dbReference type="ARBA" id="ARBA00022598"/>
    </source>
</evidence>
<keyword evidence="6" id="KW-1185">Reference proteome</keyword>
<name>E3JBY9_PSEI1</name>
<dbReference type="InterPro" id="IPR025110">
    <property type="entry name" value="AMP-bd_C"/>
</dbReference>
<dbReference type="PANTHER" id="PTHR43201">
    <property type="entry name" value="ACYL-COA SYNTHETASE"/>
    <property type="match status" value="1"/>
</dbReference>
<dbReference type="FunFam" id="3.30.300.30:FF:000008">
    <property type="entry name" value="2,3-dihydroxybenzoate-AMP ligase"/>
    <property type="match status" value="1"/>
</dbReference>
<dbReference type="STRING" id="298654.FraEuI1c_4300"/>
<evidence type="ECO:0000259" key="4">
    <source>
        <dbReference type="Pfam" id="PF13193"/>
    </source>
</evidence>
<proteinExistence type="inferred from homology"/>
<dbReference type="Gene3D" id="3.40.50.12780">
    <property type="entry name" value="N-terminal domain of ligase-like"/>
    <property type="match status" value="1"/>
</dbReference>
<reference evidence="5 6" key="1">
    <citation type="submission" date="2010-10" db="EMBL/GenBank/DDBJ databases">
        <title>Complete sequence of Frankia sp. EuI1c.</title>
        <authorList>
            <consortium name="US DOE Joint Genome Institute"/>
            <person name="Lucas S."/>
            <person name="Copeland A."/>
            <person name="Lapidus A."/>
            <person name="Cheng J.-F."/>
            <person name="Bruce D."/>
            <person name="Goodwin L."/>
            <person name="Pitluck S."/>
            <person name="Chertkov O."/>
            <person name="Detter J.C."/>
            <person name="Han C."/>
            <person name="Tapia R."/>
            <person name="Land M."/>
            <person name="Hauser L."/>
            <person name="Jeffries C."/>
            <person name="Kyrpides N."/>
            <person name="Ivanova N."/>
            <person name="Mikhailova N."/>
            <person name="Beauchemin N."/>
            <person name="Sen A."/>
            <person name="Sur S.A."/>
            <person name="Gtari M."/>
            <person name="Wall L."/>
            <person name="Tisa L."/>
            <person name="Woyke T."/>
        </authorList>
    </citation>
    <scope>NUCLEOTIDE SEQUENCE [LARGE SCALE GENOMIC DNA]</scope>
    <source>
        <strain evidence="6">DSM 45817 / CECT 9037 / EuI1c</strain>
    </source>
</reference>
<evidence type="ECO:0000313" key="6">
    <source>
        <dbReference type="Proteomes" id="UP000002484"/>
    </source>
</evidence>
<dbReference type="InterPro" id="IPR020845">
    <property type="entry name" value="AMP-binding_CS"/>
</dbReference>
<dbReference type="GO" id="GO:0006631">
    <property type="term" value="P:fatty acid metabolic process"/>
    <property type="evidence" value="ECO:0007669"/>
    <property type="project" value="TreeGrafter"/>
</dbReference>
<feature type="domain" description="AMP-binding enzyme C-terminal" evidence="4">
    <location>
        <begin position="474"/>
        <end position="549"/>
    </location>
</feature>
<evidence type="ECO:0000256" key="1">
    <source>
        <dbReference type="ARBA" id="ARBA00006432"/>
    </source>
</evidence>
<evidence type="ECO:0000313" key="5">
    <source>
        <dbReference type="EMBL" id="ADP82299.1"/>
    </source>
</evidence>
<keyword evidence="2 5" id="KW-0436">Ligase</keyword>
<dbReference type="SUPFAM" id="SSF56801">
    <property type="entry name" value="Acetyl-CoA synthetase-like"/>
    <property type="match status" value="1"/>
</dbReference>
<dbReference type="RefSeq" id="WP_013425417.1">
    <property type="nucleotide sequence ID" value="NC_014666.1"/>
</dbReference>
<dbReference type="Pfam" id="PF00501">
    <property type="entry name" value="AMP-binding"/>
    <property type="match status" value="1"/>
</dbReference>
<dbReference type="InterPro" id="IPR045851">
    <property type="entry name" value="AMP-bd_C_sf"/>
</dbReference>
<evidence type="ECO:0000259" key="3">
    <source>
        <dbReference type="Pfam" id="PF00501"/>
    </source>
</evidence>
<gene>
    <name evidence="5" type="ordered locus">FraEuI1c_4300</name>
</gene>
<feature type="domain" description="AMP-dependent synthetase/ligase" evidence="3">
    <location>
        <begin position="62"/>
        <end position="424"/>
    </location>
</feature>
<dbReference type="Gene3D" id="3.30.300.30">
    <property type="match status" value="1"/>
</dbReference>
<dbReference type="PROSITE" id="PS00455">
    <property type="entry name" value="AMP_BINDING"/>
    <property type="match status" value="1"/>
</dbReference>
<dbReference type="Pfam" id="PF13193">
    <property type="entry name" value="AMP-binding_C"/>
    <property type="match status" value="1"/>
</dbReference>